<dbReference type="AlphaFoldDB" id="A0A1M5ZF31"/>
<keyword evidence="7" id="KW-0717">Septation</keyword>
<dbReference type="RefSeq" id="WP_073326144.1">
    <property type="nucleotide sequence ID" value="NZ_FQXG01000011.1"/>
</dbReference>
<keyword evidence="6" id="KW-0175">Coiled coil</keyword>
<dbReference type="Proteomes" id="UP000184268">
    <property type="component" value="Unassembled WGS sequence"/>
</dbReference>
<evidence type="ECO:0000256" key="10">
    <source>
        <dbReference type="ARBA" id="ARBA00026068"/>
    </source>
</evidence>
<feature type="region of interest" description="Disordered" evidence="12">
    <location>
        <begin position="94"/>
        <end position="118"/>
    </location>
</feature>
<dbReference type="GO" id="GO:0030428">
    <property type="term" value="C:cell septum"/>
    <property type="evidence" value="ECO:0007669"/>
    <property type="project" value="TreeGrafter"/>
</dbReference>
<dbReference type="GO" id="GO:0032153">
    <property type="term" value="C:cell division site"/>
    <property type="evidence" value="ECO:0007669"/>
    <property type="project" value="TreeGrafter"/>
</dbReference>
<organism evidence="13 14">
    <name type="scientific">Ferrimonas marina</name>
    <dbReference type="NCBI Taxonomy" id="299255"/>
    <lineage>
        <taxon>Bacteria</taxon>
        <taxon>Pseudomonadati</taxon>
        <taxon>Pseudomonadota</taxon>
        <taxon>Gammaproteobacteria</taxon>
        <taxon>Alteromonadales</taxon>
        <taxon>Ferrimonadaceae</taxon>
        <taxon>Ferrimonas</taxon>
    </lineage>
</organism>
<dbReference type="GO" id="GO:0043093">
    <property type="term" value="P:FtsZ-dependent cytokinesis"/>
    <property type="evidence" value="ECO:0007669"/>
    <property type="project" value="TreeGrafter"/>
</dbReference>
<evidence type="ECO:0000256" key="4">
    <source>
        <dbReference type="ARBA" id="ARBA00022490"/>
    </source>
</evidence>
<name>A0A1M5ZF31_9GAMM</name>
<dbReference type="Gene3D" id="1.20.5.50">
    <property type="match status" value="1"/>
</dbReference>
<comment type="subunit">
    <text evidence="10">Homodimer. Interacts with FtsZ.</text>
</comment>
<evidence type="ECO:0000256" key="3">
    <source>
        <dbReference type="ARBA" id="ARBA00015195"/>
    </source>
</evidence>
<dbReference type="GO" id="GO:0000921">
    <property type="term" value="P:septin ring assembly"/>
    <property type="evidence" value="ECO:0007669"/>
    <property type="project" value="TreeGrafter"/>
</dbReference>
<proteinExistence type="inferred from homology"/>
<dbReference type="Gene3D" id="3.30.160.880">
    <property type="entry name" value="Cell division protein ZapA protomer, N-terminal domain"/>
    <property type="match status" value="1"/>
</dbReference>
<evidence type="ECO:0000313" key="14">
    <source>
        <dbReference type="Proteomes" id="UP000184268"/>
    </source>
</evidence>
<keyword evidence="4" id="KW-0963">Cytoplasm</keyword>
<sequence length="118" mass="13417">MSQQTTDIFVLGKSFTVTCPPEQVAQLNRVAEELNQRLEQLRQRTGLGSLEQLAVMAALNLINESMQSEQNQAEQERQMQQRINLLQNTIEQALSEQFRADPKTVEPQSPRPYTESDG</sequence>
<dbReference type="InterPro" id="IPR042233">
    <property type="entry name" value="Cell_div_ZapA_N"/>
</dbReference>
<keyword evidence="5 13" id="KW-0132">Cell division</keyword>
<dbReference type="GO" id="GO:0005829">
    <property type="term" value="C:cytosol"/>
    <property type="evidence" value="ECO:0007669"/>
    <property type="project" value="TreeGrafter"/>
</dbReference>
<evidence type="ECO:0000256" key="7">
    <source>
        <dbReference type="ARBA" id="ARBA00023210"/>
    </source>
</evidence>
<gene>
    <name evidence="13" type="ORF">SAMN02745129_0204</name>
</gene>
<evidence type="ECO:0000256" key="9">
    <source>
        <dbReference type="ARBA" id="ARBA00024910"/>
    </source>
</evidence>
<keyword evidence="8" id="KW-0131">Cell cycle</keyword>
<dbReference type="InterPro" id="IPR036192">
    <property type="entry name" value="Cell_div_ZapA-like_sf"/>
</dbReference>
<protein>
    <recommendedName>
        <fullName evidence="3">Cell division protein ZapA</fullName>
    </recommendedName>
    <alternativeName>
        <fullName evidence="11">Z ring-associated protein ZapA</fullName>
    </alternativeName>
</protein>
<evidence type="ECO:0000256" key="5">
    <source>
        <dbReference type="ARBA" id="ARBA00022618"/>
    </source>
</evidence>
<keyword evidence="14" id="KW-1185">Reference proteome</keyword>
<evidence type="ECO:0000256" key="6">
    <source>
        <dbReference type="ARBA" id="ARBA00023054"/>
    </source>
</evidence>
<comment type="function">
    <text evidence="9">Activator of cell division through the inhibition of FtsZ GTPase activity, therefore promoting FtsZ assembly into bundles of protofilaments necessary for the formation of the division Z ring. It is recruited early at mid-cell but it is not essential for cell division.</text>
</comment>
<dbReference type="InterPro" id="IPR007838">
    <property type="entry name" value="Cell_div_ZapA-like"/>
</dbReference>
<evidence type="ECO:0000256" key="12">
    <source>
        <dbReference type="SAM" id="MobiDB-lite"/>
    </source>
</evidence>
<dbReference type="PANTHER" id="PTHR34981:SF1">
    <property type="entry name" value="CELL DIVISION PROTEIN ZAPA"/>
    <property type="match status" value="1"/>
</dbReference>
<evidence type="ECO:0000313" key="13">
    <source>
        <dbReference type="EMBL" id="SHI22850.1"/>
    </source>
</evidence>
<evidence type="ECO:0000256" key="8">
    <source>
        <dbReference type="ARBA" id="ARBA00023306"/>
    </source>
</evidence>
<dbReference type="SUPFAM" id="SSF102829">
    <property type="entry name" value="Cell division protein ZapA-like"/>
    <property type="match status" value="1"/>
</dbReference>
<evidence type="ECO:0000256" key="2">
    <source>
        <dbReference type="ARBA" id="ARBA00010074"/>
    </source>
</evidence>
<evidence type="ECO:0000256" key="1">
    <source>
        <dbReference type="ARBA" id="ARBA00004496"/>
    </source>
</evidence>
<reference evidence="13 14" key="1">
    <citation type="submission" date="2016-11" db="EMBL/GenBank/DDBJ databases">
        <authorList>
            <person name="Jaros S."/>
            <person name="Januszkiewicz K."/>
            <person name="Wedrychowicz H."/>
        </authorList>
    </citation>
    <scope>NUCLEOTIDE SEQUENCE [LARGE SCALE GENOMIC DNA]</scope>
    <source>
        <strain evidence="13 14">DSM 16917</strain>
    </source>
</reference>
<comment type="subcellular location">
    <subcellularLocation>
        <location evidence="1">Cytoplasm</location>
    </subcellularLocation>
</comment>
<dbReference type="Pfam" id="PF05164">
    <property type="entry name" value="ZapA"/>
    <property type="match status" value="1"/>
</dbReference>
<dbReference type="STRING" id="299255.SAMN02745129_0204"/>
<dbReference type="GO" id="GO:0000917">
    <property type="term" value="P:division septum assembly"/>
    <property type="evidence" value="ECO:0007669"/>
    <property type="project" value="UniProtKB-KW"/>
</dbReference>
<dbReference type="EMBL" id="FQXG01000011">
    <property type="protein sequence ID" value="SHI22850.1"/>
    <property type="molecule type" value="Genomic_DNA"/>
</dbReference>
<accession>A0A1M5ZF31</accession>
<comment type="similarity">
    <text evidence="2">Belongs to the ZapA family. Type 1 subfamily.</text>
</comment>
<dbReference type="OrthoDB" id="5772359at2"/>
<evidence type="ECO:0000256" key="11">
    <source>
        <dbReference type="ARBA" id="ARBA00033158"/>
    </source>
</evidence>
<dbReference type="PANTHER" id="PTHR34981">
    <property type="entry name" value="CELL DIVISION PROTEIN ZAPA"/>
    <property type="match status" value="1"/>
</dbReference>